<keyword evidence="2" id="KW-1133">Transmembrane helix</keyword>
<keyword evidence="4" id="KW-1185">Reference proteome</keyword>
<sequence>MMKKIIALIALKKILVIALLVATVLQQNPAQSQALPVAPAANFVVNRAIGGVLTKTAISRGFAANDPRIATTLAGASSSLTAVNVASTVGGVALGIAGAPVWLTVAASVGIFAVGAAIVAGKTSLKLSDNLLIVDSNGITTPPAYAPGQIQEGQYKTAVANGLRVYRSSTCFASDFCGQFPLAPAGEIPISRDAGNGLILAFYSLDEFTQKYHLLVNAQQSGQVHSWAQPPAYEISANGSRRLVGLERIEYVCTQTSPYYCGDNAKPPATSPYKSDQGAGLNISASEGPRAYPDLNTAYGGMSAAAKNQPLPDNLIANLANQAWQNAAAQPGYQGLPYSVTQPITATDVAAWRAVEPAAAPTIADLLSPANAPGSVTVPISPTVTVTNPSTDPVTNPTPTPSPGTSTANVNVMNAPKVDLGADPQTPDPTLETTPTAWQILSPIMSLIPELKNYRTPSHASECPKPTFQIFGETIAMESHCAISEQFRSQITSVMSLVWILVALFIVLSA</sequence>
<dbReference type="EMBL" id="JBHLXJ010000007">
    <property type="protein sequence ID" value="MFC0349378.1"/>
    <property type="molecule type" value="Genomic_DNA"/>
</dbReference>
<evidence type="ECO:0000313" key="3">
    <source>
        <dbReference type="EMBL" id="MFC0349378.1"/>
    </source>
</evidence>
<gene>
    <name evidence="3" type="ORF">ACFFJH_06140</name>
</gene>
<proteinExistence type="predicted"/>
<reference evidence="3 4" key="1">
    <citation type="submission" date="2024-09" db="EMBL/GenBank/DDBJ databases">
        <authorList>
            <person name="Sun Q."/>
            <person name="Mori K."/>
        </authorList>
    </citation>
    <scope>NUCLEOTIDE SEQUENCE [LARGE SCALE GENOMIC DNA]</scope>
    <source>
        <strain evidence="3 4">CCM 8677</strain>
    </source>
</reference>
<keyword evidence="2" id="KW-0812">Transmembrane</keyword>
<dbReference type="Proteomes" id="UP001589844">
    <property type="component" value="Unassembled WGS sequence"/>
</dbReference>
<feature type="region of interest" description="Disordered" evidence="1">
    <location>
        <begin position="384"/>
        <end position="407"/>
    </location>
</feature>
<organism evidence="3 4">
    <name type="scientific">Undibacterium danionis</name>
    <dbReference type="NCBI Taxonomy" id="1812100"/>
    <lineage>
        <taxon>Bacteria</taxon>
        <taxon>Pseudomonadati</taxon>
        <taxon>Pseudomonadota</taxon>
        <taxon>Betaproteobacteria</taxon>
        <taxon>Burkholderiales</taxon>
        <taxon>Oxalobacteraceae</taxon>
        <taxon>Undibacterium</taxon>
    </lineage>
</organism>
<name>A0ABV6IC58_9BURK</name>
<comment type="caution">
    <text evidence="3">The sequence shown here is derived from an EMBL/GenBank/DDBJ whole genome shotgun (WGS) entry which is preliminary data.</text>
</comment>
<keyword evidence="2" id="KW-0472">Membrane</keyword>
<evidence type="ECO:0000313" key="4">
    <source>
        <dbReference type="Proteomes" id="UP001589844"/>
    </source>
</evidence>
<feature type="compositionally biased region" description="Low complexity" evidence="1">
    <location>
        <begin position="384"/>
        <end position="395"/>
    </location>
</feature>
<dbReference type="RefSeq" id="WP_390210966.1">
    <property type="nucleotide sequence ID" value="NZ_JBHLXJ010000007.1"/>
</dbReference>
<protein>
    <submittedName>
        <fullName evidence="3">Uncharacterized protein</fullName>
    </submittedName>
</protein>
<evidence type="ECO:0000256" key="1">
    <source>
        <dbReference type="SAM" id="MobiDB-lite"/>
    </source>
</evidence>
<evidence type="ECO:0000256" key="2">
    <source>
        <dbReference type="SAM" id="Phobius"/>
    </source>
</evidence>
<feature type="transmembrane region" description="Helical" evidence="2">
    <location>
        <begin position="491"/>
        <end position="508"/>
    </location>
</feature>
<accession>A0ABV6IC58</accession>